<dbReference type="FunFam" id="1.25.40.10:FF:000755">
    <property type="entry name" value="Pentatricopeptide repeat-containing protein"/>
    <property type="match status" value="1"/>
</dbReference>
<dbReference type="PANTHER" id="PTHR47926">
    <property type="entry name" value="PENTATRICOPEPTIDE REPEAT-CONTAINING PROTEIN"/>
    <property type="match status" value="1"/>
</dbReference>
<feature type="repeat" description="PPR" evidence="2">
    <location>
        <begin position="358"/>
        <end position="388"/>
    </location>
</feature>
<evidence type="ECO:0000256" key="2">
    <source>
        <dbReference type="PROSITE-ProRule" id="PRU00708"/>
    </source>
</evidence>
<dbReference type="NCBIfam" id="TIGR00756">
    <property type="entry name" value="PPR"/>
    <property type="match status" value="2"/>
</dbReference>
<dbReference type="Pfam" id="PF01535">
    <property type="entry name" value="PPR"/>
    <property type="match status" value="3"/>
</dbReference>
<sequence>MSNSKPCQSNPTSPLQFLNHLLDQCLQTKNLKSTKIIHAHLLRTGSFFLFNLHPKLIFSYATCPNSNLISLPFLFNSMPRTNPIPWNQLISTFSHQSLPFFSLYTLFLMHKTGLPLDSYALCSALTASASSKALAFGKNLHAHVSKSGWSSSIYVSSALVDLYAKSSSLDDAANLFDEIPVRNTVCANALLSGYAEAGLWMDGLQLVRNMNPLRLEPDSYTLTAALRACAGLSAIEIGRQVHGFQVRRIAHMGSDVCLLSSLIEMYGRCGLVGKARWVFDMGGERRDVVLWTSMLGAYGRNGNFEQVIEMYKEMLMQGTKPDSVVFVTVLAACSHTGHLSRGLMYFESMGREFGLSPQPEHYSCVVDMLCRAGELDKAWELLNEINSSSSVGVSAWGALLSACKDNGKVEMGRKAAQKALELDPGNAGIYVVLSNLYAGAGMWEEIGELRELMNERGLRKDVGCSRIESTMTCLR</sequence>
<organism evidence="3 4">
    <name type="scientific">Cinnamomum micranthum f. kanehirae</name>
    <dbReference type="NCBI Taxonomy" id="337451"/>
    <lineage>
        <taxon>Eukaryota</taxon>
        <taxon>Viridiplantae</taxon>
        <taxon>Streptophyta</taxon>
        <taxon>Embryophyta</taxon>
        <taxon>Tracheophyta</taxon>
        <taxon>Spermatophyta</taxon>
        <taxon>Magnoliopsida</taxon>
        <taxon>Magnoliidae</taxon>
        <taxon>Laurales</taxon>
        <taxon>Lauraceae</taxon>
        <taxon>Cinnamomum</taxon>
    </lineage>
</organism>
<dbReference type="Pfam" id="PF20431">
    <property type="entry name" value="E_motif"/>
    <property type="match status" value="1"/>
</dbReference>
<gene>
    <name evidence="3" type="ORF">CKAN_01481300</name>
</gene>
<dbReference type="PROSITE" id="PS51375">
    <property type="entry name" value="PPR"/>
    <property type="match status" value="3"/>
</dbReference>
<comment type="caution">
    <text evidence="3">The sequence shown here is derived from an EMBL/GenBank/DDBJ whole genome shotgun (WGS) entry which is preliminary data.</text>
</comment>
<dbReference type="PANTHER" id="PTHR47926:SF386">
    <property type="entry name" value="PENTATRICOPEPTIDE REPEAT-CONTAINING PROTEIN"/>
    <property type="match status" value="1"/>
</dbReference>
<dbReference type="Gene3D" id="1.25.40.10">
    <property type="entry name" value="Tetratricopeptide repeat domain"/>
    <property type="match status" value="2"/>
</dbReference>
<dbReference type="InterPro" id="IPR002885">
    <property type="entry name" value="PPR_rpt"/>
</dbReference>
<dbReference type="FunFam" id="1.25.40.10:FF:000525">
    <property type="entry name" value="Pentatricopeptide (PPR) repeat-containing protein-like"/>
    <property type="match status" value="1"/>
</dbReference>
<dbReference type="InterPro" id="IPR011990">
    <property type="entry name" value="TPR-like_helical_dom_sf"/>
</dbReference>
<evidence type="ECO:0000313" key="3">
    <source>
        <dbReference type="EMBL" id="RWR85935.1"/>
    </source>
</evidence>
<dbReference type="SUPFAM" id="SSF48452">
    <property type="entry name" value="TPR-like"/>
    <property type="match status" value="1"/>
</dbReference>
<dbReference type="STRING" id="337451.A0A443P590"/>
<evidence type="ECO:0000256" key="1">
    <source>
        <dbReference type="ARBA" id="ARBA00022737"/>
    </source>
</evidence>
<feature type="repeat" description="PPR" evidence="2">
    <location>
        <begin position="183"/>
        <end position="217"/>
    </location>
</feature>
<keyword evidence="4" id="KW-1185">Reference proteome</keyword>
<dbReference type="Pfam" id="PF13041">
    <property type="entry name" value="PPR_2"/>
    <property type="match status" value="1"/>
</dbReference>
<keyword evidence="1" id="KW-0677">Repeat</keyword>
<dbReference type="GO" id="GO:0003723">
    <property type="term" value="F:RNA binding"/>
    <property type="evidence" value="ECO:0007669"/>
    <property type="project" value="InterPro"/>
</dbReference>
<dbReference type="EMBL" id="QPKB01000005">
    <property type="protein sequence ID" value="RWR85935.1"/>
    <property type="molecule type" value="Genomic_DNA"/>
</dbReference>
<dbReference type="GO" id="GO:0009451">
    <property type="term" value="P:RNA modification"/>
    <property type="evidence" value="ECO:0007669"/>
    <property type="project" value="InterPro"/>
</dbReference>
<accession>A0A443P590</accession>
<dbReference type="InterPro" id="IPR046848">
    <property type="entry name" value="E_motif"/>
</dbReference>
<reference evidence="3 4" key="1">
    <citation type="journal article" date="2019" name="Nat. Plants">
        <title>Stout camphor tree genome fills gaps in understanding of flowering plant genome evolution.</title>
        <authorList>
            <person name="Chaw S.M."/>
            <person name="Liu Y.C."/>
            <person name="Wu Y.W."/>
            <person name="Wang H.Y."/>
            <person name="Lin C.I."/>
            <person name="Wu C.S."/>
            <person name="Ke H.M."/>
            <person name="Chang L.Y."/>
            <person name="Hsu C.Y."/>
            <person name="Yang H.T."/>
            <person name="Sudianto E."/>
            <person name="Hsu M.H."/>
            <person name="Wu K.P."/>
            <person name="Wang L.N."/>
            <person name="Leebens-Mack J.H."/>
            <person name="Tsai I.J."/>
        </authorList>
    </citation>
    <scope>NUCLEOTIDE SEQUENCE [LARGE SCALE GENOMIC DNA]</scope>
    <source>
        <strain evidence="4">cv. Chaw 1501</strain>
        <tissue evidence="3">Young leaves</tissue>
    </source>
</reference>
<name>A0A443P590_9MAGN</name>
<dbReference type="Proteomes" id="UP000283530">
    <property type="component" value="Unassembled WGS sequence"/>
</dbReference>
<protein>
    <submittedName>
        <fullName evidence="3">Pentatricopeptide repeat-containing-like protein</fullName>
    </submittedName>
</protein>
<dbReference type="AlphaFoldDB" id="A0A443P590"/>
<dbReference type="OrthoDB" id="1917168at2759"/>
<evidence type="ECO:0000313" key="4">
    <source>
        <dbReference type="Proteomes" id="UP000283530"/>
    </source>
</evidence>
<feature type="repeat" description="PPR" evidence="2">
    <location>
        <begin position="287"/>
        <end position="321"/>
    </location>
</feature>
<dbReference type="InterPro" id="IPR046960">
    <property type="entry name" value="PPR_At4g14850-like_plant"/>
</dbReference>
<proteinExistence type="predicted"/>
<dbReference type="Pfam" id="PF12854">
    <property type="entry name" value="PPR_1"/>
    <property type="match status" value="1"/>
</dbReference>